<reference evidence="6" key="1">
    <citation type="journal article" date="2023" name="Commun. Biol.">
        <title>Genome analysis of Parmales, the sister group of diatoms, reveals the evolutionary specialization of diatoms from phago-mixotrophs to photoautotrophs.</title>
        <authorList>
            <person name="Ban H."/>
            <person name="Sato S."/>
            <person name="Yoshikawa S."/>
            <person name="Yamada K."/>
            <person name="Nakamura Y."/>
            <person name="Ichinomiya M."/>
            <person name="Sato N."/>
            <person name="Blanc-Mathieu R."/>
            <person name="Endo H."/>
            <person name="Kuwata A."/>
            <person name="Ogata H."/>
        </authorList>
    </citation>
    <scope>NUCLEOTIDE SEQUENCE [LARGE SCALE GENOMIC DNA]</scope>
    <source>
        <strain evidence="6">NIES 3701</strain>
    </source>
</reference>
<organism evidence="5 6">
    <name type="scientific">Triparma strigata</name>
    <dbReference type="NCBI Taxonomy" id="1606541"/>
    <lineage>
        <taxon>Eukaryota</taxon>
        <taxon>Sar</taxon>
        <taxon>Stramenopiles</taxon>
        <taxon>Ochrophyta</taxon>
        <taxon>Bolidophyceae</taxon>
        <taxon>Parmales</taxon>
        <taxon>Triparmaceae</taxon>
        <taxon>Triparma</taxon>
    </lineage>
</organism>
<dbReference type="InterPro" id="IPR016137">
    <property type="entry name" value="RGS"/>
</dbReference>
<dbReference type="InterPro" id="IPR000331">
    <property type="entry name" value="Rap/Ran_GAP_dom"/>
</dbReference>
<dbReference type="InterPro" id="IPR016024">
    <property type="entry name" value="ARM-type_fold"/>
</dbReference>
<dbReference type="Gene3D" id="3.40.50.11210">
    <property type="entry name" value="Rap/Ran-GAP"/>
    <property type="match status" value="1"/>
</dbReference>
<dbReference type="PROSITE" id="PS50085">
    <property type="entry name" value="RAPGAP"/>
    <property type="match status" value="1"/>
</dbReference>
<dbReference type="Proteomes" id="UP001165085">
    <property type="component" value="Unassembled WGS sequence"/>
</dbReference>
<dbReference type="InterPro" id="IPR044926">
    <property type="entry name" value="RGS_subdomain_2"/>
</dbReference>
<dbReference type="PROSITE" id="PS50132">
    <property type="entry name" value="RGS"/>
    <property type="match status" value="1"/>
</dbReference>
<evidence type="ECO:0000313" key="6">
    <source>
        <dbReference type="Proteomes" id="UP001165085"/>
    </source>
</evidence>
<protein>
    <recommendedName>
        <fullName evidence="7">Rap-GAP domain-containing protein</fullName>
    </recommendedName>
</protein>
<evidence type="ECO:0000256" key="2">
    <source>
        <dbReference type="SAM" id="MobiDB-lite"/>
    </source>
</evidence>
<feature type="region of interest" description="Disordered" evidence="2">
    <location>
        <begin position="1323"/>
        <end position="1453"/>
    </location>
</feature>
<feature type="region of interest" description="Disordered" evidence="2">
    <location>
        <begin position="976"/>
        <end position="999"/>
    </location>
</feature>
<feature type="region of interest" description="Disordered" evidence="2">
    <location>
        <begin position="1680"/>
        <end position="1709"/>
    </location>
</feature>
<dbReference type="SMART" id="SM00315">
    <property type="entry name" value="RGS"/>
    <property type="match status" value="1"/>
</dbReference>
<dbReference type="InterPro" id="IPR027107">
    <property type="entry name" value="Tuberin/Ral-act_asu"/>
</dbReference>
<feature type="compositionally biased region" description="Basic and acidic residues" evidence="2">
    <location>
        <begin position="1323"/>
        <end position="1336"/>
    </location>
</feature>
<keyword evidence="6" id="KW-1185">Reference proteome</keyword>
<dbReference type="PANTHER" id="PTHR10063:SF11">
    <property type="entry name" value="RHO GTPASE-ACTIVATING PROTEIN CG5521-RELATED"/>
    <property type="match status" value="1"/>
</dbReference>
<dbReference type="OrthoDB" id="19311at2759"/>
<sequence>MSTGSSNMLTSMGFTSTRSLDDPSVVSLMTDKRLTRFFSSDKSPRKKLRTAIEFCKNSELEERERFFGGYKDEVWKTVVSTVEQYEKLKMDEWSNEDQGSTGFMSKFGLKKNIGVPDWLDVFKIIGELFEHCASSIAFNGWENSGILDLLQKLLHPQNMHSIRLPALRLLLHYTTTLSDHSESVDHIVLLKASVLGGLEGLIDMSSPKPGLHFTPRSEIESIPIINPSESSYLKELDFTSWNNQPMQCLKSENDLTLSDHLAMLAELLHFSISSRVTEGKRHDSIGGQQDSNMTLLFWSDLLCTHVFPVLLPQALQSSATQPYEVPAMSKNLQTAPFQVLQILEKWTDELVQEGGSVLDIFWSDGNSGKIIDECYRQRFDHLSDPARHEMALRTLKKYLTLVETTASSTTTSAPKHILKASGDACVIFSGHICSLLIDPSEIASSDIFEEMIHLCVSLFEFPLRAPTLGAAKGVVMQDLLLNVITAQCSIAKIQVSRVEQKQISIEFLTRLVRALFKVNAINNGINGETDEGGPQARTNQIVREWINFEDSRGFGNSVIMEWRQTLLELNRFLIYNIAIGDDATMDIKKKNSRWQVEGAKWLKSANASEALNVLQRHLNILDPKVTEDLVPKSHLLGMRSVSDAVRQWISEAIIPDRHYRPPPKKGSDKVARNESKERAKAEEFDLTSPLIRIGPMTVANLFGAWLFKGAEKEGKDFKEGRMVALESLMKLMCARTFTHLDVSIERKILKLVRKALLEEEKGALIIIIRMMGDLFLSEIPGICSLIAPFLSVTEQLLPGAGEQTIFLGNQSKMALMQALCCVITLLGKFGELKSGPEDDAPLLSTFSARLGDIFIRFMDGATSNEDSCDWVRTCASGLFFLMAEELGKQEVGADFDDFNVRHWVNTLCKWCNNASDNVAFASMSCLHDLSQLYPHLGGDELDLHHTLILNLCGSTWQMIRNVYNTAHEALAKEHLGEGGRSANKSKTLSGRNIRGGGGTSEKKLVKEEKVIETKNGQILEVDTANFVSPQLSKRIVCALNCISDWVMYNPTQFLLHEDACMKFFDVLEAAAMGKLPITQVASKEDSFGEGESGFYQATNRLPRMLLQLRMDQHLEKKGNVVVPVFPEISEAAEDIITRLLNLLNREEDYKNVDLSHPGRFDLQVDENDPSQGEKDTSVFFSYLDSMLISLVHNSKGGEGVVVVRDSSGAYTWRSTVETIGRAEVEPALLKSIIRRRSTNKSYNKSLYEANLRGSADDHSEHKGPAWYKNSSSSFIIGSASMRGTSPSSCYIYLDGNSEGNHTNASGRGVSLDLVDEHDEEIVFETRRSSSADRKTGSEGGMGGQGQGQFNMDGLSVGDRPDSARTLGSTISSVPPPPPSTAGVLEKSLSGIPPPGPPPEDGLQRNVSERSIPPPPGPPPTGLIGDGAERSGSETSSRSSGSGAGGGGRTSVRFGDEVVDKEQAAMDRKALLLARVNSRGKAKKSSMTGTFFEDFDLKSDPLKDALSTMEAFSVDDPTLLGNKFAVEKEFVGDLSTGSAGDSARIRPVESVLRILNDDVVSQLLMKFLKKEVALESYNFYVTVNEFKAGKSGVTAQSIFDKYIEEGGEEQINIPSGMVTEVKSRLDGGSVDSETFDPAVNEVVTMLARDKLPRFLNSDGVVERKDLYERCIKLAMRVEEGEKKEASKKGGKSSPKREIKKSPMLPRQDAESQLSAGIDDALLGNVTRLFASQIGLLQPYDNDLFKVLRVTKDDDKKFKTFCRNLQHLDITRSRETVKIGVLYVGSGQNNQKEVLANQKGSMMYEEFIGGLGSLVDLKTHKGFTGKLDTKYYSNGRYLCYHSSSTTETAFHISTQMPTALNDPQQVKKKRHISNDHVQIVWSDNDRDYLPCTLTSEFNDVIISLYPLQRGNRSDLLRCKISSKEGIPYFGPLTDGMIIRARSAPALVRQTAVNANRVVREAQGENVNRPHVERRKIIKQLVDVYGEEYKGGEVFERMCRIVR</sequence>
<dbReference type="GO" id="GO:0005634">
    <property type="term" value="C:nucleus"/>
    <property type="evidence" value="ECO:0007669"/>
    <property type="project" value="InterPro"/>
</dbReference>
<dbReference type="CDD" id="cd07440">
    <property type="entry name" value="RGS"/>
    <property type="match status" value="1"/>
</dbReference>
<dbReference type="Pfam" id="PF02145">
    <property type="entry name" value="Rap_GAP"/>
    <property type="match status" value="1"/>
</dbReference>
<dbReference type="PANTHER" id="PTHR10063">
    <property type="entry name" value="TUBERIN"/>
    <property type="match status" value="1"/>
</dbReference>
<keyword evidence="1" id="KW-0343">GTPase activation</keyword>
<evidence type="ECO:0008006" key="7">
    <source>
        <dbReference type="Google" id="ProtNLM"/>
    </source>
</evidence>
<feature type="domain" description="Rap-GAP" evidence="3">
    <location>
        <begin position="1763"/>
        <end position="1978"/>
    </location>
</feature>
<gene>
    <name evidence="5" type="ORF">TrST_g13945</name>
</gene>
<evidence type="ECO:0000256" key="1">
    <source>
        <dbReference type="ARBA" id="ARBA00022468"/>
    </source>
</evidence>
<feature type="compositionally biased region" description="Pro residues" evidence="2">
    <location>
        <begin position="1411"/>
        <end position="1420"/>
    </location>
</feature>
<name>A0A9W7EHB0_9STRA</name>
<dbReference type="Gene3D" id="1.10.167.10">
    <property type="entry name" value="Regulator of G-protein Signalling 4, domain 2"/>
    <property type="match status" value="1"/>
</dbReference>
<dbReference type="Pfam" id="PF00615">
    <property type="entry name" value="RGS"/>
    <property type="match status" value="1"/>
</dbReference>
<comment type="caution">
    <text evidence="5">The sequence shown here is derived from an EMBL/GenBank/DDBJ whole genome shotgun (WGS) entry which is preliminary data.</text>
</comment>
<dbReference type="SUPFAM" id="SSF48097">
    <property type="entry name" value="Regulator of G-protein signaling, RGS"/>
    <property type="match status" value="1"/>
</dbReference>
<proteinExistence type="predicted"/>
<dbReference type="EMBL" id="BRXY01000226">
    <property type="protein sequence ID" value="GMH78737.1"/>
    <property type="molecule type" value="Genomic_DNA"/>
</dbReference>
<dbReference type="GO" id="GO:0005096">
    <property type="term" value="F:GTPase activator activity"/>
    <property type="evidence" value="ECO:0007669"/>
    <property type="project" value="UniProtKB-KW"/>
</dbReference>
<dbReference type="SUPFAM" id="SSF48371">
    <property type="entry name" value="ARM repeat"/>
    <property type="match status" value="2"/>
</dbReference>
<evidence type="ECO:0000259" key="4">
    <source>
        <dbReference type="PROSITE" id="PS50132"/>
    </source>
</evidence>
<dbReference type="GO" id="GO:0005737">
    <property type="term" value="C:cytoplasm"/>
    <property type="evidence" value="ECO:0007669"/>
    <property type="project" value="TreeGrafter"/>
</dbReference>
<dbReference type="InterPro" id="IPR035974">
    <property type="entry name" value="Rap/Ran-GAP_sf"/>
</dbReference>
<feature type="compositionally biased region" description="Gly residues" evidence="2">
    <location>
        <begin position="1337"/>
        <end position="1346"/>
    </location>
</feature>
<dbReference type="InterPro" id="IPR036305">
    <property type="entry name" value="RGS_sf"/>
</dbReference>
<dbReference type="FunFam" id="3.40.50.11210:FF:000001">
    <property type="entry name" value="Ral GTPase-activating protein subunit alpha-1 isoform 1"/>
    <property type="match status" value="1"/>
</dbReference>
<evidence type="ECO:0000259" key="3">
    <source>
        <dbReference type="PROSITE" id="PS50085"/>
    </source>
</evidence>
<accession>A0A9W7EHB0</accession>
<feature type="domain" description="RGS" evidence="4">
    <location>
        <begin position="1549"/>
        <end position="1657"/>
    </location>
</feature>
<dbReference type="SUPFAM" id="SSF111347">
    <property type="entry name" value="Rap/Ran-GAP"/>
    <property type="match status" value="1"/>
</dbReference>
<dbReference type="GO" id="GO:0051056">
    <property type="term" value="P:regulation of small GTPase mediated signal transduction"/>
    <property type="evidence" value="ECO:0007669"/>
    <property type="project" value="InterPro"/>
</dbReference>
<feature type="region of interest" description="Disordered" evidence="2">
    <location>
        <begin position="657"/>
        <end position="681"/>
    </location>
</feature>
<evidence type="ECO:0000313" key="5">
    <source>
        <dbReference type="EMBL" id="GMH78737.1"/>
    </source>
</evidence>